<evidence type="ECO:0000256" key="5">
    <source>
        <dbReference type="ARBA" id="ARBA00022889"/>
    </source>
</evidence>
<keyword evidence="15" id="KW-1185">Reference proteome</keyword>
<evidence type="ECO:0000256" key="6">
    <source>
        <dbReference type="ARBA" id="ARBA00022989"/>
    </source>
</evidence>
<evidence type="ECO:0000256" key="1">
    <source>
        <dbReference type="ARBA" id="ARBA00004370"/>
    </source>
</evidence>
<dbReference type="PROSITE" id="PS50268">
    <property type="entry name" value="CADHERIN_2"/>
    <property type="match status" value="17"/>
</dbReference>
<dbReference type="GO" id="GO:0005886">
    <property type="term" value="C:plasma membrane"/>
    <property type="evidence" value="ECO:0007669"/>
    <property type="project" value="UniProtKB-SubCell"/>
</dbReference>
<dbReference type="GeneID" id="106055832"/>
<dbReference type="SMART" id="SM00112">
    <property type="entry name" value="CA"/>
    <property type="match status" value="17"/>
</dbReference>
<feature type="domain" description="Cadherin" evidence="13">
    <location>
        <begin position="1493"/>
        <end position="1605"/>
    </location>
</feature>
<dbReference type="OMA" id="ECATEAS"/>
<proteinExistence type="predicted"/>
<dbReference type="InterPro" id="IPR015919">
    <property type="entry name" value="Cadherin-like_sf"/>
</dbReference>
<feature type="domain" description="Cadherin" evidence="13">
    <location>
        <begin position="687"/>
        <end position="774"/>
    </location>
</feature>
<sequence length="2188" mass="237112">MASWIHWMLFILSLTITVSQCARPDCTTSFLNITITEGPVASLPLLALNLSYYCYDPDVNDTLFYYFNNDTDGDLSLLFHIDPDSGSIYWLKAPDAEEYVFTDIQYRGPFMMTVAVSDNSTSEPFVANILVEILPVNDITPVINTTISGDITIPENFRPGPIDIVCNASDDDLPGSGHEVTFVWIKEGDPDKYFSIDSKTCQLILNKPLDFEKNSTFTLTLEVYDVALNAPNSKSATMTITIKVEDVNDNVPSCSNYLLVVSEPESLTTSTTIASLNCTDVESVTTLNYTIVSQTDVRGRLNINDVGEITVNDTLDYENGDRTLSMVVHVTDQGPDKLLTATVTFVLIVQDVDDNVPVINPPYTATVSEKALLGDYVMRVNATDADSPDSVFSKITYELSQGCTPDWFEIDPVRGILFVKAAMDWRTSHNVTCPVKVSSNETDFNITTIFIGLIENNNNAPSFTQSVFQGSLAENETAGYQVVNVTATDLDSGENGAIVYSMPFASPFQIDSNTGTVTLSQSGGIDYEKETSYLILVRATDKGKPPRTSETYVNIKVLPINESPPVFNVYSTQHVSEGAQPGTLVLKVMATDSDHGPDGSVTYRLVNSSVPFILDPTTGELRVGLGLDADTTNLYNLDIVASDSSKTEVQSSNMTLTIMVDDVNDNPPVCSNILPKDLTNLNVTDVILTLKCTDPDASSSAITYTIVGPNPNGMFTLNLNDGVLKLNNKLSAGIFYLQVQASDNGSPPKTTTMTIEMKLDNTLKFKTFPTSPVAVNEMTNVSTSIANFTTEGSYEAPVFSIVGGNGSAMFSIDHLSGNVRIAKLLDRETISYYTLVVQAETASKLTATTTMSVSIEDYNDNVPAFANSFTARSFMENVTMPQVIGEFPAQDIDSGVNAKLTYFICSGNDDNVFQYDSSNGTLRATKPFDNMKTPAYNLVLCVKDGGTPSLNSSTIVLVKIESVDKFKPTITPSGGAVSLTLSESVTVGSRVLIINGSDPDRGSELNYTIYNESPPNRFFINLHTGEVYVIYPLDRETEPTLNFSVKVTNTKGESANTTVSVTLLDVNDNDPVFNPSSNHVFSTAYGTASNTKLGGFSVTDKDNGVNGSVVLSITSGNADGKFKISGFDLLSNSLLGPNVLQKYDLQVTATDKGSPARSSTAFVTVHIEPEFKQPSFTVNSSDPKILNETHPVGSLVAKVYATNLGATEGFAGDLIYSITSGDPNKNFFIEPYEGAIQLVSPLSYASKSFFSLLVLAQNRKKLSLNSTVLVNVTVLQVNLYTPQFTSDVYNWTVNETASSGSSVGKVSATDLDVGQFGKVSYSLKSGAPFQVNSSTGLITLAGALEYSQAKSYNFYVNAIDNAGATSKTSSAVVFIYVIDFNNHSPVFTSTSYSVSLPESFPLNQEFLITKANDLDSGSFGTVSYTITSGNSANLFFINTYSGSLSLSGSLNYDTAVKHVITVRAADGGSPSRSATASVTILVTDVNNHAPIFSTNRVDVNISTATPPLTNVHQVSARDDDVNINSRFFYAISGGNTQGLFSINTVTGQIKTTRTVTSDSGFYTLTIIAVDQGLPPLTGTTTVNILVKPVINNVSDYQVAENEPIGTIVSKQVLGANAPNYTIEGGNYLNSFSVSRTGYLSTNRVLDREDYGYYQLYMAKWNDSKMIDSYFTIYVEVVDKNDNSPVFSPSSMYIYVLEKTPAGTTVGQLTATDLDGPNNNVITYTISSQSSQAGQYFSVDSATGQITVKKPVDYETVSSMVMRVVATDNGTPKLSSTATVNVIVENFKETIIAHGFNTTYFISHEFPHDAASGDVVCSLIPEDFGLDSNVNRKNDTTSVGNNVFNVSRAGVVIVNLKDHIYENGRYFQWVVLTTTDPYNTTTLMGLVRLDTFNKDKHLVAVVVSLDEASLEAKKDALLADLQAKFPSPMKVKLWDIQSTTTVTNRRRLLATESSALIVVLADSATDSINNVDQSKTFLTQSEILAKLQSNKDGTPVSGLTSVPVSKVAPYTDVTTDSSMDTAMIVLIVFAVLAGIIIIAAIIAILVYCFIYRRKKDKEREILLTKDKKKEETFSKSAPILTSLGEEKNHTPIYSQVNDYNKITDQHTNLTDRSVNSQKPVQKDKSPTRSEANIVKDSPPDPDDDGQPTQPVVATYIATTYSALDDPLSSTTSLDKLPVVEEEESHISHA</sequence>
<feature type="domain" description="Cadherin" evidence="13">
    <location>
        <begin position="359"/>
        <end position="463"/>
    </location>
</feature>
<keyword evidence="5" id="KW-0130">Cell adhesion</keyword>
<dbReference type="RefSeq" id="XP_055883029.1">
    <property type="nucleotide sequence ID" value="XM_056027054.1"/>
</dbReference>
<dbReference type="FunFam" id="2.60.40.60:FF:000116">
    <property type="entry name" value="Dachsous cadherin-related 2"/>
    <property type="match status" value="1"/>
</dbReference>
<evidence type="ECO:0000259" key="14">
    <source>
        <dbReference type="PROSITE" id="PS50835"/>
    </source>
</evidence>
<keyword evidence="12" id="KW-0732">Signal</keyword>
<feature type="compositionally biased region" description="Polar residues" evidence="10">
    <location>
        <begin position="2106"/>
        <end position="2118"/>
    </location>
</feature>
<evidence type="ECO:0000256" key="10">
    <source>
        <dbReference type="SAM" id="MobiDB-lite"/>
    </source>
</evidence>
<feature type="domain" description="Cadherin" evidence="13">
    <location>
        <begin position="27"/>
        <end position="143"/>
    </location>
</feature>
<feature type="domain" description="Cadherin" evidence="13">
    <location>
        <begin position="264"/>
        <end position="359"/>
    </location>
</feature>
<dbReference type="Pfam" id="PF00028">
    <property type="entry name" value="Cadherin"/>
    <property type="match status" value="14"/>
</dbReference>
<evidence type="ECO:0000256" key="2">
    <source>
        <dbReference type="ARBA" id="ARBA00022692"/>
    </source>
</evidence>
<dbReference type="SUPFAM" id="SSF49313">
    <property type="entry name" value="Cadherin-like"/>
    <property type="match status" value="17"/>
</dbReference>
<dbReference type="PROSITE" id="PS00232">
    <property type="entry name" value="CADHERIN_1"/>
    <property type="match status" value="5"/>
</dbReference>
<feature type="domain" description="Cadherin" evidence="13">
    <location>
        <begin position="1620"/>
        <end position="1686"/>
    </location>
</feature>
<keyword evidence="4 9" id="KW-0106">Calcium</keyword>
<evidence type="ECO:0000256" key="12">
    <source>
        <dbReference type="SAM" id="SignalP"/>
    </source>
</evidence>
<feature type="transmembrane region" description="Helical" evidence="11">
    <location>
        <begin position="2022"/>
        <end position="2049"/>
    </location>
</feature>
<feature type="domain" description="Cadherin" evidence="13">
    <location>
        <begin position="1186"/>
        <end position="1284"/>
    </location>
</feature>
<accession>A0A9W3A774</accession>
<dbReference type="PROSITE" id="PS50835">
    <property type="entry name" value="IG_LIKE"/>
    <property type="match status" value="1"/>
</dbReference>
<dbReference type="InterPro" id="IPR007110">
    <property type="entry name" value="Ig-like_dom"/>
</dbReference>
<evidence type="ECO:0000256" key="11">
    <source>
        <dbReference type="SAM" id="Phobius"/>
    </source>
</evidence>
<feature type="domain" description="Cadherin" evidence="13">
    <location>
        <begin position="876"/>
        <end position="970"/>
    </location>
</feature>
<keyword evidence="6 11" id="KW-1133">Transmembrane helix</keyword>
<feature type="domain" description="Cadherin" evidence="13">
    <location>
        <begin position="145"/>
        <end position="254"/>
    </location>
</feature>
<evidence type="ECO:0000256" key="4">
    <source>
        <dbReference type="ARBA" id="ARBA00022837"/>
    </source>
</evidence>
<reference evidence="16" key="1">
    <citation type="submission" date="2025-08" db="UniProtKB">
        <authorList>
            <consortium name="RefSeq"/>
        </authorList>
    </citation>
    <scope>IDENTIFICATION</scope>
</reference>
<evidence type="ECO:0000313" key="15">
    <source>
        <dbReference type="Proteomes" id="UP001165740"/>
    </source>
</evidence>
<keyword evidence="8" id="KW-0325">Glycoprotein</keyword>
<evidence type="ECO:0000256" key="9">
    <source>
        <dbReference type="PROSITE-ProRule" id="PRU00043"/>
    </source>
</evidence>
<dbReference type="Gene3D" id="2.60.40.60">
    <property type="entry name" value="Cadherins"/>
    <property type="match status" value="17"/>
</dbReference>
<dbReference type="FunFam" id="2.60.40.60:FF:000020">
    <property type="entry name" value="Dachsous cadherin-related 1b"/>
    <property type="match status" value="5"/>
</dbReference>
<dbReference type="GO" id="GO:0005509">
    <property type="term" value="F:calcium ion binding"/>
    <property type="evidence" value="ECO:0007669"/>
    <property type="project" value="UniProtKB-UniRule"/>
</dbReference>
<dbReference type="GO" id="GO:0007163">
    <property type="term" value="P:establishment or maintenance of cell polarity"/>
    <property type="evidence" value="ECO:0007669"/>
    <property type="project" value="UniProtKB-ARBA"/>
</dbReference>
<keyword evidence="2 11" id="KW-0812">Transmembrane</keyword>
<feature type="domain" description="Cadherin" evidence="13">
    <location>
        <begin position="575"/>
        <end position="670"/>
    </location>
</feature>
<feature type="domain" description="Cadherin" evidence="13">
    <location>
        <begin position="973"/>
        <end position="1073"/>
    </location>
</feature>
<feature type="chain" id="PRO_5040811261" evidence="12">
    <location>
        <begin position="22"/>
        <end position="2188"/>
    </location>
</feature>
<evidence type="ECO:0000256" key="8">
    <source>
        <dbReference type="ARBA" id="ARBA00023180"/>
    </source>
</evidence>
<feature type="region of interest" description="Disordered" evidence="10">
    <location>
        <begin position="2106"/>
        <end position="2188"/>
    </location>
</feature>
<feature type="domain" description="Cadherin" evidence="13">
    <location>
        <begin position="1075"/>
        <end position="1176"/>
    </location>
</feature>
<protein>
    <submittedName>
        <fullName evidence="16">Protocadherin Fat 4-like</fullName>
    </submittedName>
</protein>
<dbReference type="Proteomes" id="UP001165740">
    <property type="component" value="Chromosome 4"/>
</dbReference>
<feature type="domain" description="Cadherin" evidence="13">
    <location>
        <begin position="1285"/>
        <end position="1387"/>
    </location>
</feature>
<dbReference type="PANTHER" id="PTHR24026">
    <property type="entry name" value="FAT ATYPICAL CADHERIN-RELATED"/>
    <property type="match status" value="1"/>
</dbReference>
<evidence type="ECO:0000259" key="13">
    <source>
        <dbReference type="PROSITE" id="PS50268"/>
    </source>
</evidence>
<name>A0A9W3A774_BIOGL</name>
<feature type="domain" description="Cadherin" evidence="13">
    <location>
        <begin position="464"/>
        <end position="567"/>
    </location>
</feature>
<feature type="compositionally biased region" description="Polar residues" evidence="10">
    <location>
        <begin position="2155"/>
        <end position="2172"/>
    </location>
</feature>
<feature type="domain" description="Ig-like" evidence="14">
    <location>
        <begin position="141"/>
        <end position="239"/>
    </location>
</feature>
<dbReference type="OrthoDB" id="6252479at2759"/>
<feature type="domain" description="Cadherin" evidence="13">
    <location>
        <begin position="1388"/>
        <end position="1492"/>
    </location>
</feature>
<dbReference type="PANTHER" id="PTHR24026:SF126">
    <property type="entry name" value="PROTOCADHERIN FAT 4"/>
    <property type="match status" value="1"/>
</dbReference>
<organism evidence="15 16">
    <name type="scientific">Biomphalaria glabrata</name>
    <name type="common">Bloodfluke planorb</name>
    <name type="synonym">Freshwater snail</name>
    <dbReference type="NCBI Taxonomy" id="6526"/>
    <lineage>
        <taxon>Eukaryota</taxon>
        <taxon>Metazoa</taxon>
        <taxon>Spiralia</taxon>
        <taxon>Lophotrochozoa</taxon>
        <taxon>Mollusca</taxon>
        <taxon>Gastropoda</taxon>
        <taxon>Heterobranchia</taxon>
        <taxon>Euthyneura</taxon>
        <taxon>Panpulmonata</taxon>
        <taxon>Hygrophila</taxon>
        <taxon>Lymnaeoidea</taxon>
        <taxon>Planorbidae</taxon>
        <taxon>Biomphalaria</taxon>
    </lineage>
</organism>
<dbReference type="CDD" id="cd11304">
    <property type="entry name" value="Cadherin_repeat"/>
    <property type="match status" value="17"/>
</dbReference>
<evidence type="ECO:0000313" key="16">
    <source>
        <dbReference type="RefSeq" id="XP_055883029.1"/>
    </source>
</evidence>
<feature type="domain" description="Cadherin" evidence="13">
    <location>
        <begin position="799"/>
        <end position="865"/>
    </location>
</feature>
<dbReference type="GO" id="GO:0007156">
    <property type="term" value="P:homophilic cell adhesion via plasma membrane adhesion molecules"/>
    <property type="evidence" value="ECO:0007669"/>
    <property type="project" value="InterPro"/>
</dbReference>
<feature type="signal peptide" evidence="12">
    <location>
        <begin position="1"/>
        <end position="21"/>
    </location>
</feature>
<keyword evidence="7 11" id="KW-0472">Membrane</keyword>
<dbReference type="PRINTS" id="PR00205">
    <property type="entry name" value="CADHERIN"/>
</dbReference>
<evidence type="ECO:0000256" key="3">
    <source>
        <dbReference type="ARBA" id="ARBA00022737"/>
    </source>
</evidence>
<evidence type="ECO:0000256" key="7">
    <source>
        <dbReference type="ARBA" id="ARBA00023136"/>
    </source>
</evidence>
<feature type="domain" description="Cadherin" evidence="13">
    <location>
        <begin position="1687"/>
        <end position="1795"/>
    </location>
</feature>
<gene>
    <name evidence="16" type="primary">LOC106055832</name>
</gene>
<dbReference type="InterPro" id="IPR020894">
    <property type="entry name" value="Cadherin_CS"/>
</dbReference>
<dbReference type="InterPro" id="IPR002126">
    <property type="entry name" value="Cadherin-like_dom"/>
</dbReference>
<comment type="subcellular location">
    <subcellularLocation>
        <location evidence="1">Membrane</location>
    </subcellularLocation>
</comment>
<keyword evidence="3" id="KW-0677">Repeat</keyword>